<sequence>MDWSGLPPLSQLRAFETTARTGGFSAAGRELNVTHAAVAQQVRGLERHLGVGLVRREGRGLALTPEGARLAEALGAGFETMRAALAEILAEQAARPVHITLTPAFLAAWLMPRLGEFRAAHPKIELMLNPSTDVVDLARSGHDLAIRFGTGDWPGLEAIPLVAAPVVVVAAPALLAACAVREPADLLALPWVQEIGTDELAVWLRGHGVEIAGKTDILHLPGKHAIDAILRGDGAGMTARIFVEEDIAAGRLVALFDRDRDASGTGYHLVRRPGRQRPDVQKVAGWLLRLARRG</sequence>
<dbReference type="PROSITE" id="PS50931">
    <property type="entry name" value="HTH_LYSR"/>
    <property type="match status" value="1"/>
</dbReference>
<dbReference type="SUPFAM" id="SSF53850">
    <property type="entry name" value="Periplasmic binding protein-like II"/>
    <property type="match status" value="1"/>
</dbReference>
<evidence type="ECO:0000256" key="3">
    <source>
        <dbReference type="ARBA" id="ARBA00023125"/>
    </source>
</evidence>
<keyword evidence="7" id="KW-1185">Reference proteome</keyword>
<evidence type="ECO:0000313" key="6">
    <source>
        <dbReference type="EMBL" id="GMG82323.1"/>
    </source>
</evidence>
<proteinExistence type="inferred from homology"/>
<keyword evidence="3" id="KW-0238">DNA-binding</keyword>
<organism evidence="6 7">
    <name type="scientific">Paralimibaculum aggregatum</name>
    <dbReference type="NCBI Taxonomy" id="3036245"/>
    <lineage>
        <taxon>Bacteria</taxon>
        <taxon>Pseudomonadati</taxon>
        <taxon>Pseudomonadota</taxon>
        <taxon>Alphaproteobacteria</taxon>
        <taxon>Rhodobacterales</taxon>
        <taxon>Paracoccaceae</taxon>
        <taxon>Paralimibaculum</taxon>
    </lineage>
</organism>
<dbReference type="Proteomes" id="UP001239909">
    <property type="component" value="Unassembled WGS sequence"/>
</dbReference>
<dbReference type="InterPro" id="IPR005119">
    <property type="entry name" value="LysR_subst-bd"/>
</dbReference>
<dbReference type="PANTHER" id="PTHR30537:SF26">
    <property type="entry name" value="GLYCINE CLEAVAGE SYSTEM TRANSCRIPTIONAL ACTIVATOR"/>
    <property type="match status" value="1"/>
</dbReference>
<dbReference type="EMBL" id="BSYI01000009">
    <property type="protein sequence ID" value="GMG82323.1"/>
    <property type="molecule type" value="Genomic_DNA"/>
</dbReference>
<dbReference type="Gene3D" id="1.10.10.10">
    <property type="entry name" value="Winged helix-like DNA-binding domain superfamily/Winged helix DNA-binding domain"/>
    <property type="match status" value="1"/>
</dbReference>
<dbReference type="RefSeq" id="WP_285671098.1">
    <property type="nucleotide sequence ID" value="NZ_BSYI01000009.1"/>
</dbReference>
<evidence type="ECO:0000313" key="7">
    <source>
        <dbReference type="Proteomes" id="UP001239909"/>
    </source>
</evidence>
<accession>A0ABQ6LG74</accession>
<keyword evidence="4" id="KW-0804">Transcription</keyword>
<evidence type="ECO:0000256" key="4">
    <source>
        <dbReference type="ARBA" id="ARBA00023163"/>
    </source>
</evidence>
<keyword evidence="2" id="KW-0805">Transcription regulation</keyword>
<gene>
    <name evidence="6" type="ORF">LNKW23_15360</name>
</gene>
<dbReference type="InterPro" id="IPR036390">
    <property type="entry name" value="WH_DNA-bd_sf"/>
</dbReference>
<evidence type="ECO:0000256" key="2">
    <source>
        <dbReference type="ARBA" id="ARBA00023015"/>
    </source>
</evidence>
<name>A0ABQ6LG74_9RHOB</name>
<dbReference type="InterPro" id="IPR058163">
    <property type="entry name" value="LysR-type_TF_proteobact-type"/>
</dbReference>
<feature type="domain" description="HTH lysR-type" evidence="5">
    <location>
        <begin position="7"/>
        <end position="64"/>
    </location>
</feature>
<dbReference type="Gene3D" id="3.40.190.10">
    <property type="entry name" value="Periplasmic binding protein-like II"/>
    <property type="match status" value="2"/>
</dbReference>
<protein>
    <submittedName>
        <fullName evidence="6">Transcriptional regulator GcvA</fullName>
    </submittedName>
</protein>
<dbReference type="SUPFAM" id="SSF46785">
    <property type="entry name" value="Winged helix' DNA-binding domain"/>
    <property type="match status" value="1"/>
</dbReference>
<comment type="caution">
    <text evidence="6">The sequence shown here is derived from an EMBL/GenBank/DDBJ whole genome shotgun (WGS) entry which is preliminary data.</text>
</comment>
<evidence type="ECO:0000259" key="5">
    <source>
        <dbReference type="PROSITE" id="PS50931"/>
    </source>
</evidence>
<dbReference type="PANTHER" id="PTHR30537">
    <property type="entry name" value="HTH-TYPE TRANSCRIPTIONAL REGULATOR"/>
    <property type="match status" value="1"/>
</dbReference>
<dbReference type="InterPro" id="IPR036388">
    <property type="entry name" value="WH-like_DNA-bd_sf"/>
</dbReference>
<dbReference type="InterPro" id="IPR000847">
    <property type="entry name" value="LysR_HTH_N"/>
</dbReference>
<evidence type="ECO:0000256" key="1">
    <source>
        <dbReference type="ARBA" id="ARBA00009437"/>
    </source>
</evidence>
<dbReference type="Pfam" id="PF03466">
    <property type="entry name" value="LysR_substrate"/>
    <property type="match status" value="1"/>
</dbReference>
<comment type="similarity">
    <text evidence="1">Belongs to the LysR transcriptional regulatory family.</text>
</comment>
<dbReference type="Pfam" id="PF00126">
    <property type="entry name" value="HTH_1"/>
    <property type="match status" value="1"/>
</dbReference>
<reference evidence="6 7" key="1">
    <citation type="submission" date="2023-04" db="EMBL/GenBank/DDBJ databases">
        <title>Marinoamorphus aggregata gen. nov., sp. Nov., isolate from tissue of brittle star Ophioplocus japonicus.</title>
        <authorList>
            <person name="Kawano K."/>
            <person name="Sawayama S."/>
            <person name="Nakagawa S."/>
        </authorList>
    </citation>
    <scope>NUCLEOTIDE SEQUENCE [LARGE SCALE GENOMIC DNA]</scope>
    <source>
        <strain evidence="6 7">NKW23</strain>
    </source>
</reference>